<accession>A0AA35WQ51</accession>
<reference evidence="2" key="1">
    <citation type="submission" date="2023-03" db="EMBL/GenBank/DDBJ databases">
        <authorList>
            <person name="Steffen K."/>
            <person name="Cardenas P."/>
        </authorList>
    </citation>
    <scope>NUCLEOTIDE SEQUENCE</scope>
</reference>
<gene>
    <name evidence="2" type="ORF">GBAR_LOCUS13245</name>
</gene>
<dbReference type="AlphaFoldDB" id="A0AA35WQ51"/>
<feature type="coiled-coil region" evidence="1">
    <location>
        <begin position="235"/>
        <end position="293"/>
    </location>
</feature>
<evidence type="ECO:0000313" key="2">
    <source>
        <dbReference type="EMBL" id="CAI8022585.1"/>
    </source>
</evidence>
<name>A0AA35WQ51_GEOBA</name>
<protein>
    <submittedName>
        <fullName evidence="2">Uncharacterized protein</fullName>
    </submittedName>
</protein>
<organism evidence="2 3">
    <name type="scientific">Geodia barretti</name>
    <name type="common">Barrett's horny sponge</name>
    <dbReference type="NCBI Taxonomy" id="519541"/>
    <lineage>
        <taxon>Eukaryota</taxon>
        <taxon>Metazoa</taxon>
        <taxon>Porifera</taxon>
        <taxon>Demospongiae</taxon>
        <taxon>Heteroscleromorpha</taxon>
        <taxon>Tetractinellida</taxon>
        <taxon>Astrophorina</taxon>
        <taxon>Geodiidae</taxon>
        <taxon>Geodia</taxon>
    </lineage>
</organism>
<feature type="coiled-coil region" evidence="1">
    <location>
        <begin position="161"/>
        <end position="191"/>
    </location>
</feature>
<dbReference type="Proteomes" id="UP001174909">
    <property type="component" value="Unassembled WGS sequence"/>
</dbReference>
<keyword evidence="3" id="KW-1185">Reference proteome</keyword>
<keyword evidence="1" id="KW-0175">Coiled coil</keyword>
<comment type="caution">
    <text evidence="2">The sequence shown here is derived from an EMBL/GenBank/DDBJ whole genome shotgun (WGS) entry which is preliminary data.</text>
</comment>
<evidence type="ECO:0000313" key="3">
    <source>
        <dbReference type="Proteomes" id="UP001174909"/>
    </source>
</evidence>
<sequence>MTMFRNIGSALTMGGVETAQAKEARGRYIGTCGRHEEAYQAYKEFVDEAAGRLEDLWREAQRARQVVIDTGALYVDAEGSLQLGWYPLQENVRTGNGVDSAITAAQGSRAITWVAVGSLGSSSTRGTMGSLSGPGAVAFAVTGFSALESARFLSVDFFKSRQRERERLESLEQATEAIEQREVEMQQHRNRLESILPEISPAIDELASSAVDAKSANDSRLTSISTMRSTLGAHCAKVAEALQEATSAIENAQGNREELRNIGERSRDVTTAAAELQTESNRQEAAVNEETNRTTAVLNKLAAAIDTADELISNARA</sequence>
<dbReference type="EMBL" id="CASHTH010001965">
    <property type="protein sequence ID" value="CAI8022585.1"/>
    <property type="molecule type" value="Genomic_DNA"/>
</dbReference>
<proteinExistence type="predicted"/>
<evidence type="ECO:0000256" key="1">
    <source>
        <dbReference type="SAM" id="Coils"/>
    </source>
</evidence>